<comment type="caution">
    <text evidence="1">The sequence shown here is derived from an EMBL/GenBank/DDBJ whole genome shotgun (WGS) entry which is preliminary data.</text>
</comment>
<evidence type="ECO:0008006" key="2">
    <source>
        <dbReference type="Google" id="ProtNLM"/>
    </source>
</evidence>
<sequence length="707" mass="81810">MWYEEIEEMSKTDVNPPFSLCCQGGKVLLPTFNDTPPPLNSLLDYNYPAASKFRDQIRVYNSMFCLTSFDAKIDHSINTGRAPYTFRISGKSYHRIGSLIPNEGTQPKFAHLYFFYTQNEVRNWQTAFIDKDTSDGVDQQIVRGLIQMLDHYSLISKAFRMSRDWCNTHNLLNFHYGCIAIGNQPDSTTPLPWLKSPSCICHIISKTRPTTCTYFAMAGRAMEMLDPSEIDDIISTKLPSLTDDPDGYKVVTDYMLHGPCGKDARYAACTTDGKCSKHFPKSFLPETFLDEERYPHYRRRDNKVTVKKGKFTYNNKYMVPHKRYLMLQYNTYINVEWCNRSKAIKYLFKYLNKGPDRATIVIEENVKNGATLASETIAELSFHLPNQNAITMRDSESLPALLQRECNNVTMFSDWFELSKRDPAARKLTYVEIQKYYVWGVQGFEELMTVNNRTCPTFKEACFAHGLLNDDIEWTKSISEESLWAIGPQLWDMFITMLLLCDVSRPLKLWEETWQILSEDILHKKRKLFNYHELQLTNVQIRNYCLLEIQDLLHIYGRSLKDFKDLPWPDLSLLTNMDNRLIKEALDFDIKKARVSSLLLPTGRTSNSKFVIPVDLMENNTCGIKPNMLLAELLEEEKEASFLVATLGKSFHMRVNDYPANGALDTSKREFNRWVLGASDGNLPAKIKEGEDEPTWIKIPERFLIKE</sequence>
<name>A0A6L2MJK4_TANCI</name>
<dbReference type="PANTHER" id="PTHR10492">
    <property type="match status" value="1"/>
</dbReference>
<organism evidence="1">
    <name type="scientific">Tanacetum cinerariifolium</name>
    <name type="common">Dalmatian daisy</name>
    <name type="synonym">Chrysanthemum cinerariifolium</name>
    <dbReference type="NCBI Taxonomy" id="118510"/>
    <lineage>
        <taxon>Eukaryota</taxon>
        <taxon>Viridiplantae</taxon>
        <taxon>Streptophyta</taxon>
        <taxon>Embryophyta</taxon>
        <taxon>Tracheophyta</taxon>
        <taxon>Spermatophyta</taxon>
        <taxon>Magnoliopsida</taxon>
        <taxon>eudicotyledons</taxon>
        <taxon>Gunneridae</taxon>
        <taxon>Pentapetalae</taxon>
        <taxon>asterids</taxon>
        <taxon>campanulids</taxon>
        <taxon>Asterales</taxon>
        <taxon>Asteraceae</taxon>
        <taxon>Asteroideae</taxon>
        <taxon>Anthemideae</taxon>
        <taxon>Anthemidinae</taxon>
        <taxon>Tanacetum</taxon>
    </lineage>
</organism>
<protein>
    <recommendedName>
        <fullName evidence="2">Helitron helicase-like domain-containing protein</fullName>
    </recommendedName>
</protein>
<evidence type="ECO:0000313" key="1">
    <source>
        <dbReference type="EMBL" id="GEU74156.1"/>
    </source>
</evidence>
<dbReference type="EMBL" id="BKCJ010006832">
    <property type="protein sequence ID" value="GEU74156.1"/>
    <property type="molecule type" value="Genomic_DNA"/>
</dbReference>
<proteinExistence type="predicted"/>
<gene>
    <name evidence="1" type="ORF">Tci_046134</name>
</gene>
<accession>A0A6L2MJK4</accession>
<dbReference type="PANTHER" id="PTHR10492:SF57">
    <property type="entry name" value="ATP-DEPENDENT DNA HELICASE"/>
    <property type="match status" value="1"/>
</dbReference>
<dbReference type="AlphaFoldDB" id="A0A6L2MJK4"/>
<reference evidence="1" key="1">
    <citation type="journal article" date="2019" name="Sci. Rep.">
        <title>Draft genome of Tanacetum cinerariifolium, the natural source of mosquito coil.</title>
        <authorList>
            <person name="Yamashiro T."/>
            <person name="Shiraishi A."/>
            <person name="Satake H."/>
            <person name="Nakayama K."/>
        </authorList>
    </citation>
    <scope>NUCLEOTIDE SEQUENCE</scope>
</reference>